<proteinExistence type="predicted"/>
<protein>
    <submittedName>
        <fullName evidence="2">Uncharacterized protein</fullName>
    </submittedName>
</protein>
<sequence length="100" mass="10929">MIGLRKKASKLTSAALALLPAGQAGLAVKVALGLALVIWWTSGPGADEESDHKAQQDPDRRSQYTRHYAFKGRGRKEFMRQDMKTEVNELVFTKGGAGLE</sequence>
<evidence type="ECO:0000313" key="3">
    <source>
        <dbReference type="Proteomes" id="UP001165080"/>
    </source>
</evidence>
<comment type="caution">
    <text evidence="2">The sequence shown here is derived from an EMBL/GenBank/DDBJ whole genome shotgun (WGS) entry which is preliminary data.</text>
</comment>
<organism evidence="2 3">
    <name type="scientific">Pleodorina starrii</name>
    <dbReference type="NCBI Taxonomy" id="330485"/>
    <lineage>
        <taxon>Eukaryota</taxon>
        <taxon>Viridiplantae</taxon>
        <taxon>Chlorophyta</taxon>
        <taxon>core chlorophytes</taxon>
        <taxon>Chlorophyceae</taxon>
        <taxon>CS clade</taxon>
        <taxon>Chlamydomonadales</taxon>
        <taxon>Volvocaceae</taxon>
        <taxon>Pleodorina</taxon>
    </lineage>
</organism>
<evidence type="ECO:0000313" key="2">
    <source>
        <dbReference type="EMBL" id="GLC59100.1"/>
    </source>
</evidence>
<evidence type="ECO:0000256" key="1">
    <source>
        <dbReference type="SAM" id="MobiDB-lite"/>
    </source>
</evidence>
<dbReference type="Proteomes" id="UP001165080">
    <property type="component" value="Unassembled WGS sequence"/>
</dbReference>
<name>A0A9W6F7X4_9CHLO</name>
<feature type="region of interest" description="Disordered" evidence="1">
    <location>
        <begin position="44"/>
        <end position="66"/>
    </location>
</feature>
<accession>A0A9W6F7X4</accession>
<dbReference type="OrthoDB" id="529691at2759"/>
<gene>
    <name evidence="2" type="primary">PLEST009738</name>
    <name evidence="2" type="ORF">PLESTB_001448000</name>
</gene>
<reference evidence="2 3" key="1">
    <citation type="journal article" date="2023" name="Commun. Biol.">
        <title>Reorganization of the ancestral sex-determining regions during the evolution of trioecy in Pleodorina starrii.</title>
        <authorList>
            <person name="Takahashi K."/>
            <person name="Suzuki S."/>
            <person name="Kawai-Toyooka H."/>
            <person name="Yamamoto K."/>
            <person name="Hamaji T."/>
            <person name="Ootsuki R."/>
            <person name="Yamaguchi H."/>
            <person name="Kawachi M."/>
            <person name="Higashiyama T."/>
            <person name="Nozaki H."/>
        </authorList>
    </citation>
    <scope>NUCLEOTIDE SEQUENCE [LARGE SCALE GENOMIC DNA]</scope>
    <source>
        <strain evidence="2 3">NIES-4479</strain>
    </source>
</reference>
<dbReference type="AlphaFoldDB" id="A0A9W6F7X4"/>
<feature type="compositionally biased region" description="Basic and acidic residues" evidence="1">
    <location>
        <begin position="50"/>
        <end position="62"/>
    </location>
</feature>
<keyword evidence="3" id="KW-1185">Reference proteome</keyword>
<dbReference type="EMBL" id="BRXU01000026">
    <property type="protein sequence ID" value="GLC59100.1"/>
    <property type="molecule type" value="Genomic_DNA"/>
</dbReference>